<keyword evidence="8" id="KW-1185">Reference proteome</keyword>
<organism evidence="7 8">
    <name type="scientific">Striga hermonthica</name>
    <name type="common">Purple witchweed</name>
    <name type="synonym">Buchnera hermonthica</name>
    <dbReference type="NCBI Taxonomy" id="68872"/>
    <lineage>
        <taxon>Eukaryota</taxon>
        <taxon>Viridiplantae</taxon>
        <taxon>Streptophyta</taxon>
        <taxon>Embryophyta</taxon>
        <taxon>Tracheophyta</taxon>
        <taxon>Spermatophyta</taxon>
        <taxon>Magnoliopsida</taxon>
        <taxon>eudicotyledons</taxon>
        <taxon>Gunneridae</taxon>
        <taxon>Pentapetalae</taxon>
        <taxon>asterids</taxon>
        <taxon>lamiids</taxon>
        <taxon>Lamiales</taxon>
        <taxon>Orobanchaceae</taxon>
        <taxon>Buchnereae</taxon>
        <taxon>Striga</taxon>
    </lineage>
</organism>
<feature type="compositionally biased region" description="Low complexity" evidence="5">
    <location>
        <begin position="42"/>
        <end position="52"/>
    </location>
</feature>
<gene>
    <name evidence="7" type="ORF">SHERM_10264</name>
</gene>
<evidence type="ECO:0000256" key="1">
    <source>
        <dbReference type="ARBA" id="ARBA00004642"/>
    </source>
</evidence>
<dbReference type="Gene3D" id="4.10.365.10">
    <property type="entry name" value="p27"/>
    <property type="match status" value="1"/>
</dbReference>
<evidence type="ECO:0000259" key="6">
    <source>
        <dbReference type="Pfam" id="PF02234"/>
    </source>
</evidence>
<evidence type="ECO:0000256" key="3">
    <source>
        <dbReference type="ARBA" id="ARBA00023013"/>
    </source>
</evidence>
<dbReference type="GO" id="GO:0004861">
    <property type="term" value="F:cyclin-dependent protein serine/threonine kinase inhibitor activity"/>
    <property type="evidence" value="ECO:0007669"/>
    <property type="project" value="InterPro"/>
</dbReference>
<evidence type="ECO:0000313" key="8">
    <source>
        <dbReference type="Proteomes" id="UP001153555"/>
    </source>
</evidence>
<evidence type="ECO:0000256" key="2">
    <source>
        <dbReference type="ARBA" id="ARBA00010274"/>
    </source>
</evidence>
<keyword evidence="3" id="KW-0649">Protein kinase inhibitor</keyword>
<evidence type="ECO:0000256" key="5">
    <source>
        <dbReference type="SAM" id="MobiDB-lite"/>
    </source>
</evidence>
<dbReference type="EMBL" id="CACSLK010001140">
    <property type="protein sequence ID" value="CAA0807547.1"/>
    <property type="molecule type" value="Genomic_DNA"/>
</dbReference>
<dbReference type="InterPro" id="IPR044275">
    <property type="entry name" value="KRP"/>
</dbReference>
<evidence type="ECO:0000313" key="7">
    <source>
        <dbReference type="EMBL" id="CAA0807547.1"/>
    </source>
</evidence>
<dbReference type="Pfam" id="PF02234">
    <property type="entry name" value="CDI"/>
    <property type="match status" value="1"/>
</dbReference>
<proteinExistence type="inferred from homology"/>
<comment type="similarity">
    <text evidence="2">Belongs to the CDI family. ICK/KRP subfamily.</text>
</comment>
<keyword evidence="4" id="KW-0131">Cell cycle</keyword>
<evidence type="ECO:0000256" key="4">
    <source>
        <dbReference type="ARBA" id="ARBA00023306"/>
    </source>
</evidence>
<accession>A0A9N7MIQ6</accession>
<dbReference type="Proteomes" id="UP001153555">
    <property type="component" value="Unassembled WGS sequence"/>
</dbReference>
<dbReference type="AlphaFoldDB" id="A0A9N7MIQ6"/>
<dbReference type="PANTHER" id="PTHR46776">
    <property type="entry name" value="CYCLIN-DEPENDENT KINASE INHIBITOR 4-RELATED"/>
    <property type="match status" value="1"/>
</dbReference>
<comment type="caution">
    <text evidence="7">The sequence shown here is derived from an EMBL/GenBank/DDBJ whole genome shotgun (WGS) entry which is preliminary data.</text>
</comment>
<protein>
    <submittedName>
        <fullName evidence="7">Cyclin-dependent kinase inhibitor 7</fullName>
    </submittedName>
</protein>
<dbReference type="InterPro" id="IPR044898">
    <property type="entry name" value="CDI_dom_sf"/>
</dbReference>
<dbReference type="GO" id="GO:0005654">
    <property type="term" value="C:nucleoplasm"/>
    <property type="evidence" value="ECO:0007669"/>
    <property type="project" value="UniProtKB-SubCell"/>
</dbReference>
<comment type="subcellular location">
    <subcellularLocation>
        <location evidence="1">Nucleus</location>
        <location evidence="1">Nucleoplasm</location>
    </subcellularLocation>
</comment>
<dbReference type="OrthoDB" id="9940972at2759"/>
<reference evidence="7" key="1">
    <citation type="submission" date="2019-12" db="EMBL/GenBank/DDBJ databases">
        <authorList>
            <person name="Scholes J."/>
        </authorList>
    </citation>
    <scope>NUCLEOTIDE SEQUENCE</scope>
</reference>
<dbReference type="InterPro" id="IPR003175">
    <property type="entry name" value="CDI_dom"/>
</dbReference>
<sequence length="189" mass="20979">MSVTAKAWRTTAADMELISSKKRKFCSEIENEGYGGGEVDPSPENSASPAESTTCGGFYEHEECSSGVVKKISSDLEIVDLQSECFGTEISTSITRVFSREATPTSDFYGDSDQVSLHPVSTAKAKKSTPPATSRRKILELSPSPVDLEEFFAAAEKKYDQKRFVEKYNYDIVKDVPLEGKYQWVRLHP</sequence>
<dbReference type="GO" id="GO:0051726">
    <property type="term" value="P:regulation of cell cycle"/>
    <property type="evidence" value="ECO:0007669"/>
    <property type="project" value="InterPro"/>
</dbReference>
<feature type="region of interest" description="Disordered" evidence="5">
    <location>
        <begin position="32"/>
        <end position="53"/>
    </location>
</feature>
<feature type="domain" description="Cyclin-dependent kinase inhibitor" evidence="6">
    <location>
        <begin position="144"/>
        <end position="187"/>
    </location>
</feature>
<name>A0A9N7MIQ6_STRHE</name>